<evidence type="ECO:0000256" key="1">
    <source>
        <dbReference type="ARBA" id="ARBA00023157"/>
    </source>
</evidence>
<feature type="non-terminal residue" evidence="4">
    <location>
        <position position="1"/>
    </location>
</feature>
<dbReference type="Proteomes" id="UP000536260">
    <property type="component" value="Unassembled WGS sequence"/>
</dbReference>
<gene>
    <name evidence="4" type="primary">Chchd2_1</name>
    <name evidence="4" type="ORF">SYRPAR_R12262</name>
</gene>
<dbReference type="GO" id="GO:0005634">
    <property type="term" value="C:nucleus"/>
    <property type="evidence" value="ECO:0007669"/>
    <property type="project" value="TreeGrafter"/>
</dbReference>
<dbReference type="InterPro" id="IPR010625">
    <property type="entry name" value="CHCH"/>
</dbReference>
<evidence type="ECO:0000313" key="4">
    <source>
        <dbReference type="EMBL" id="NXT29928.1"/>
    </source>
</evidence>
<dbReference type="PROSITE" id="PS51808">
    <property type="entry name" value="CHCH"/>
    <property type="match status" value="1"/>
</dbReference>
<dbReference type="AlphaFoldDB" id="A0A7L3BHD5"/>
<sequence>LLRRGAGRGRESGGTMARGGRSVGRRAAPPAPASPPPAAPVPAAQPAQPGLMAQMATTAAGVAVGSAVGHVVGSALTGAFSGGSSEPAKAAAPAQEPRPQPLLQPSSPYGPCHYEMKQFLECATNQSDLTLCEGFNEALKQCKHSNGASGPR</sequence>
<feature type="compositionally biased region" description="Low complexity" evidence="2">
    <location>
        <begin position="82"/>
        <end position="95"/>
    </location>
</feature>
<reference evidence="4 5" key="1">
    <citation type="submission" date="2019-09" db="EMBL/GenBank/DDBJ databases">
        <title>Bird 10,000 Genomes (B10K) Project - Family phase.</title>
        <authorList>
            <person name="Zhang G."/>
        </authorList>
    </citation>
    <scope>NUCLEOTIDE SEQUENCE [LARGE SCALE GENOMIC DNA]</scope>
    <source>
        <strain evidence="4">B10K-DU-003-42</strain>
        <tissue evidence="4">Mixed tissue sample</tissue>
    </source>
</reference>
<dbReference type="GO" id="GO:0005739">
    <property type="term" value="C:mitochondrion"/>
    <property type="evidence" value="ECO:0007669"/>
    <property type="project" value="TreeGrafter"/>
</dbReference>
<evidence type="ECO:0000256" key="2">
    <source>
        <dbReference type="SAM" id="MobiDB-lite"/>
    </source>
</evidence>
<feature type="domain" description="CHCH" evidence="3">
    <location>
        <begin position="112"/>
        <end position="144"/>
    </location>
</feature>
<feature type="non-terminal residue" evidence="4">
    <location>
        <position position="152"/>
    </location>
</feature>
<dbReference type="Pfam" id="PF06747">
    <property type="entry name" value="CHCH"/>
    <property type="match status" value="1"/>
</dbReference>
<keyword evidence="5" id="KW-1185">Reference proteome</keyword>
<feature type="compositionally biased region" description="Pro residues" evidence="2">
    <location>
        <begin position="29"/>
        <end position="40"/>
    </location>
</feature>
<evidence type="ECO:0000259" key="3">
    <source>
        <dbReference type="Pfam" id="PF06747"/>
    </source>
</evidence>
<comment type="caution">
    <text evidence="4">The sequence shown here is derived from an EMBL/GenBank/DDBJ whole genome shotgun (WGS) entry which is preliminary data.</text>
</comment>
<name>A0A7L3BHD5_9AVES</name>
<organism evidence="4 5">
    <name type="scientific">Syrrhaptes paradoxus</name>
    <name type="common">Pallas's sandgrouse</name>
    <dbReference type="NCBI Taxonomy" id="302527"/>
    <lineage>
        <taxon>Eukaryota</taxon>
        <taxon>Metazoa</taxon>
        <taxon>Chordata</taxon>
        <taxon>Craniata</taxon>
        <taxon>Vertebrata</taxon>
        <taxon>Euteleostomi</taxon>
        <taxon>Archelosauria</taxon>
        <taxon>Archosauria</taxon>
        <taxon>Dinosauria</taxon>
        <taxon>Saurischia</taxon>
        <taxon>Theropoda</taxon>
        <taxon>Coelurosauria</taxon>
        <taxon>Aves</taxon>
        <taxon>Neognathae</taxon>
        <taxon>Neoaves</taxon>
        <taxon>Columbimorphae</taxon>
        <taxon>Pterocliformes</taxon>
        <taxon>Pteroclidae</taxon>
        <taxon>Syrrhaptes</taxon>
    </lineage>
</organism>
<dbReference type="PANTHER" id="PTHR13523">
    <property type="entry name" value="COILED-COIL-HELIX-COILED-COIL-HELIX DOMAIN CONTAINING 2/NUR77"/>
    <property type="match status" value="1"/>
</dbReference>
<proteinExistence type="predicted"/>
<keyword evidence="1" id="KW-1015">Disulfide bond</keyword>
<accession>A0A7L3BHD5</accession>
<dbReference type="PANTHER" id="PTHR13523:SF4">
    <property type="entry name" value="COILED-COIL-HELIX-COILED-COIL-HELIX DOMAIN-CONTAINING PROTEIN 10, MITOCHONDRIAL"/>
    <property type="match status" value="1"/>
</dbReference>
<evidence type="ECO:0000313" key="5">
    <source>
        <dbReference type="Proteomes" id="UP000536260"/>
    </source>
</evidence>
<dbReference type="GO" id="GO:0007005">
    <property type="term" value="P:mitochondrion organization"/>
    <property type="evidence" value="ECO:0007669"/>
    <property type="project" value="InterPro"/>
</dbReference>
<protein>
    <submittedName>
        <fullName evidence="4">CHCH2 protein</fullName>
    </submittedName>
</protein>
<feature type="region of interest" description="Disordered" evidence="2">
    <location>
        <begin position="76"/>
        <end position="110"/>
    </location>
</feature>
<feature type="region of interest" description="Disordered" evidence="2">
    <location>
        <begin position="1"/>
        <end position="46"/>
    </location>
</feature>
<dbReference type="EMBL" id="VZTO01027432">
    <property type="protein sequence ID" value="NXT29928.1"/>
    <property type="molecule type" value="Genomic_DNA"/>
</dbReference>
<dbReference type="InterPro" id="IPR055304">
    <property type="entry name" value="CHCHD2/10-like"/>
</dbReference>